<dbReference type="InterPro" id="IPR000742">
    <property type="entry name" value="EGF"/>
</dbReference>
<dbReference type="InterPro" id="IPR001881">
    <property type="entry name" value="EGF-like_Ca-bd_dom"/>
</dbReference>
<dbReference type="eggNOG" id="KOG1215">
    <property type="taxonomic scope" value="Eukaryota"/>
</dbReference>
<dbReference type="HOGENOM" id="CLU_1519790_0_0_1"/>
<evidence type="ECO:0000256" key="3">
    <source>
        <dbReference type="PROSITE-ProRule" id="PRU00076"/>
    </source>
</evidence>
<gene>
    <name evidence="6" type="ORF">TRIADDRAFT_61251</name>
</gene>
<dbReference type="PhylomeDB" id="B3SAG5"/>
<keyword evidence="4" id="KW-0812">Transmembrane</keyword>
<evidence type="ECO:0000256" key="4">
    <source>
        <dbReference type="SAM" id="Phobius"/>
    </source>
</evidence>
<reference evidence="6 7" key="1">
    <citation type="journal article" date="2008" name="Nature">
        <title>The Trichoplax genome and the nature of placozoans.</title>
        <authorList>
            <person name="Srivastava M."/>
            <person name="Begovic E."/>
            <person name="Chapman J."/>
            <person name="Putnam N.H."/>
            <person name="Hellsten U."/>
            <person name="Kawashima T."/>
            <person name="Kuo A."/>
            <person name="Mitros T."/>
            <person name="Salamov A."/>
            <person name="Carpenter M.L."/>
            <person name="Signorovitch A.Y."/>
            <person name="Moreno M.A."/>
            <person name="Kamm K."/>
            <person name="Grimwood J."/>
            <person name="Schmutz J."/>
            <person name="Shapiro H."/>
            <person name="Grigoriev I.V."/>
            <person name="Buss L.W."/>
            <person name="Schierwater B."/>
            <person name="Dellaporta S.L."/>
            <person name="Rokhsar D.S."/>
        </authorList>
    </citation>
    <scope>NUCLEOTIDE SEQUENCE [LARGE SCALE GENOMIC DNA]</scope>
    <source>
        <strain evidence="6 7">Grell-BS-1999</strain>
    </source>
</reference>
<dbReference type="GO" id="GO:0005509">
    <property type="term" value="F:calcium ion binding"/>
    <property type="evidence" value="ECO:0007669"/>
    <property type="project" value="InterPro"/>
</dbReference>
<feature type="domain" description="EGF-like" evidence="5">
    <location>
        <begin position="9"/>
        <end position="53"/>
    </location>
</feature>
<dbReference type="SUPFAM" id="SSF57196">
    <property type="entry name" value="EGF/Laminin"/>
    <property type="match status" value="1"/>
</dbReference>
<feature type="domain" description="EGF-like" evidence="5">
    <location>
        <begin position="54"/>
        <end position="93"/>
    </location>
</feature>
<proteinExistence type="predicted"/>
<sequence length="177" mass="20047">MYADLSLKTHKECLDKGLVCHRHAICVTEVYNDTLRYNCRCGRGFSGNGSYCEDIDECQYPKLYCPYPHQTCINKEGSHVCKCDAETTGQRFYSNNCSACTLRCPINGSSCKIWTNNVAYCSRTGETDRHKYVNAPFPTIVIAFITGGISLIVIIILLGTFFFLQRKFHLKFGDHRG</sequence>
<dbReference type="SMART" id="SM00179">
    <property type="entry name" value="EGF_CA"/>
    <property type="match status" value="1"/>
</dbReference>
<keyword evidence="4" id="KW-0472">Membrane</keyword>
<name>B3SAG5_TRIAD</name>
<dbReference type="RefSeq" id="XP_002117258.1">
    <property type="nucleotide sequence ID" value="XM_002117222.1"/>
</dbReference>
<evidence type="ECO:0000256" key="1">
    <source>
        <dbReference type="ARBA" id="ARBA00022536"/>
    </source>
</evidence>
<dbReference type="KEGG" id="tad:TRIADDRAFT_61251"/>
<dbReference type="OrthoDB" id="4062651at2759"/>
<dbReference type="PROSITE" id="PS50026">
    <property type="entry name" value="EGF_3"/>
    <property type="match status" value="2"/>
</dbReference>
<organism evidence="6 7">
    <name type="scientific">Trichoplax adhaerens</name>
    <name type="common">Trichoplax reptans</name>
    <dbReference type="NCBI Taxonomy" id="10228"/>
    <lineage>
        <taxon>Eukaryota</taxon>
        <taxon>Metazoa</taxon>
        <taxon>Placozoa</taxon>
        <taxon>Uniplacotomia</taxon>
        <taxon>Trichoplacea</taxon>
        <taxon>Trichoplacidae</taxon>
        <taxon>Trichoplax</taxon>
    </lineage>
</organism>
<evidence type="ECO:0000313" key="7">
    <source>
        <dbReference type="Proteomes" id="UP000009022"/>
    </source>
</evidence>
<keyword evidence="1 3" id="KW-0245">EGF-like domain</keyword>
<dbReference type="PROSITE" id="PS01186">
    <property type="entry name" value="EGF_2"/>
    <property type="match status" value="1"/>
</dbReference>
<keyword evidence="2" id="KW-1015">Disulfide bond</keyword>
<evidence type="ECO:0000313" key="6">
    <source>
        <dbReference type="EMBL" id="EDV20308.1"/>
    </source>
</evidence>
<feature type="transmembrane region" description="Helical" evidence="4">
    <location>
        <begin position="140"/>
        <end position="164"/>
    </location>
</feature>
<dbReference type="SMART" id="SM00181">
    <property type="entry name" value="EGF"/>
    <property type="match status" value="2"/>
</dbReference>
<protein>
    <recommendedName>
        <fullName evidence="5">EGF-like domain-containing protein</fullName>
    </recommendedName>
</protein>
<dbReference type="AlphaFoldDB" id="B3SAG5"/>
<dbReference type="InParanoid" id="B3SAG5"/>
<evidence type="ECO:0000259" key="5">
    <source>
        <dbReference type="PROSITE" id="PS50026"/>
    </source>
</evidence>
<accession>B3SAG5</accession>
<evidence type="ECO:0000256" key="2">
    <source>
        <dbReference type="ARBA" id="ARBA00023157"/>
    </source>
</evidence>
<dbReference type="Gene3D" id="2.10.25.10">
    <property type="entry name" value="Laminin"/>
    <property type="match status" value="2"/>
</dbReference>
<comment type="caution">
    <text evidence="3">Lacks conserved residue(s) required for the propagation of feature annotation.</text>
</comment>
<dbReference type="STRING" id="10228.B3SAG5"/>
<dbReference type="GeneID" id="6758419"/>
<dbReference type="Proteomes" id="UP000009022">
    <property type="component" value="Unassembled WGS sequence"/>
</dbReference>
<keyword evidence="4" id="KW-1133">Transmembrane helix</keyword>
<dbReference type="CTD" id="6758419"/>
<dbReference type="EMBL" id="DS985261">
    <property type="protein sequence ID" value="EDV20308.1"/>
    <property type="molecule type" value="Genomic_DNA"/>
</dbReference>
<dbReference type="Pfam" id="PF07645">
    <property type="entry name" value="EGF_CA"/>
    <property type="match status" value="1"/>
</dbReference>
<dbReference type="InterPro" id="IPR049883">
    <property type="entry name" value="NOTCH1_EGF-like"/>
</dbReference>
<keyword evidence="7" id="KW-1185">Reference proteome</keyword>